<dbReference type="PANTHER" id="PTHR43708:SF5">
    <property type="entry name" value="CONSERVED EXPRESSED OXIDOREDUCTASE (EUROFUNG)-RELATED"/>
    <property type="match status" value="1"/>
</dbReference>
<evidence type="ECO:0000256" key="1">
    <source>
        <dbReference type="ARBA" id="ARBA00010928"/>
    </source>
</evidence>
<dbReference type="Proteomes" id="UP001055219">
    <property type="component" value="Unassembled WGS sequence"/>
</dbReference>
<dbReference type="SUPFAM" id="SSF51735">
    <property type="entry name" value="NAD(P)-binding Rossmann-fold domains"/>
    <property type="match status" value="1"/>
</dbReference>
<dbReference type="Gene3D" id="3.30.360.10">
    <property type="entry name" value="Dihydrodipicolinate Reductase, domain 2"/>
    <property type="match status" value="1"/>
</dbReference>
<evidence type="ECO:0000313" key="5">
    <source>
        <dbReference type="EMBL" id="KAI6780957.1"/>
    </source>
</evidence>
<dbReference type="GO" id="GO:0000166">
    <property type="term" value="F:nucleotide binding"/>
    <property type="evidence" value="ECO:0007669"/>
    <property type="project" value="InterPro"/>
</dbReference>
<dbReference type="AlphaFoldDB" id="A0A9P9XZX6"/>
<feature type="domain" description="GFO/IDH/MocA-like oxidoreductase" evidence="4">
    <location>
        <begin position="136"/>
        <end position="256"/>
    </location>
</feature>
<accession>A0A9P9XZX6</accession>
<dbReference type="EMBL" id="JAGIXG020000026">
    <property type="protein sequence ID" value="KAI6780957.1"/>
    <property type="molecule type" value="Genomic_DNA"/>
</dbReference>
<name>A0A9P9XZX6_9HYPO</name>
<evidence type="ECO:0000259" key="4">
    <source>
        <dbReference type="Pfam" id="PF22725"/>
    </source>
</evidence>
<dbReference type="GO" id="GO:0016491">
    <property type="term" value="F:oxidoreductase activity"/>
    <property type="evidence" value="ECO:0007669"/>
    <property type="project" value="UniProtKB-KW"/>
</dbReference>
<protein>
    <recommendedName>
        <fullName evidence="7">Oxidoreductase</fullName>
    </recommendedName>
</protein>
<dbReference type="Pfam" id="PF01408">
    <property type="entry name" value="GFO_IDH_MocA"/>
    <property type="match status" value="1"/>
</dbReference>
<evidence type="ECO:0000256" key="2">
    <source>
        <dbReference type="ARBA" id="ARBA00023002"/>
    </source>
</evidence>
<dbReference type="Pfam" id="PF22725">
    <property type="entry name" value="GFO_IDH_MocA_C3"/>
    <property type="match status" value="1"/>
</dbReference>
<reference evidence="5" key="2">
    <citation type="submission" date="2022-07" db="EMBL/GenBank/DDBJ databases">
        <authorList>
            <person name="Goncalves M.F.M."/>
            <person name="Hilario S."/>
            <person name="Van De Peer Y."/>
            <person name="Esteves A.C."/>
            <person name="Alves A."/>
        </authorList>
    </citation>
    <scope>NUCLEOTIDE SEQUENCE</scope>
    <source>
        <strain evidence="5">MUM 19.33</strain>
    </source>
</reference>
<comment type="similarity">
    <text evidence="1">Belongs to the Gfo/Idh/MocA family.</text>
</comment>
<sequence length="372" mass="41094">MTIKVGVVGYGNAAKSFHIPFVQAVPAYTITAVLQRAEAPVEKTPGSHCTVDLPGVRHHRTAEAFLADRGIDLVVVATRNDTHIEFAEKALLAGKHAIVDKPFAQSSADADRVIRLADDKGLILTVFQNRRWDSDVRTLQSLLAKNALGKIMEAELHYDFEAAPWLKHMTAKEYTPGAGHAFGLGTHSIDQAYVLFGRPKSVTAFFRSQRGIDSEVEDSFTIILQYADEKLVTVKTCVVSCMERQLKQLIRGTEGSWIKWQQRSTCTQEEQIAQGVKPLDPAFGKEAPGLEGTLTTYKEFDASFQTYKPETNKYSGQAPSVPGHWVGLYESLADAILGKGELKVKASEARDVLRIIELARESHERGVTVAWK</sequence>
<dbReference type="GeneID" id="75829604"/>
<dbReference type="InterPro" id="IPR036291">
    <property type="entry name" value="NAD(P)-bd_dom_sf"/>
</dbReference>
<dbReference type="InterPro" id="IPR051317">
    <property type="entry name" value="Gfo/Idh/MocA_oxidoreduct"/>
</dbReference>
<feature type="domain" description="Gfo/Idh/MocA-like oxidoreductase N-terminal" evidence="3">
    <location>
        <begin position="3"/>
        <end position="126"/>
    </location>
</feature>
<dbReference type="RefSeq" id="XP_051361813.1">
    <property type="nucleotide sequence ID" value="XM_051506905.1"/>
</dbReference>
<dbReference type="Gene3D" id="3.40.50.720">
    <property type="entry name" value="NAD(P)-binding Rossmann-like Domain"/>
    <property type="match status" value="1"/>
</dbReference>
<reference evidence="5" key="1">
    <citation type="journal article" date="2021" name="J Fungi (Basel)">
        <title>Genomic and Metabolomic Analyses of the Marine Fungus Emericellopsis cladophorae: Insights into Saltwater Adaptability Mechanisms and Its Biosynthetic Potential.</title>
        <authorList>
            <person name="Goncalves M.F.M."/>
            <person name="Hilario S."/>
            <person name="Van de Peer Y."/>
            <person name="Esteves A.C."/>
            <person name="Alves A."/>
        </authorList>
    </citation>
    <scope>NUCLEOTIDE SEQUENCE</scope>
    <source>
        <strain evidence="5">MUM 19.33</strain>
    </source>
</reference>
<gene>
    <name evidence="5" type="ORF">J7T54_003099</name>
</gene>
<dbReference type="PANTHER" id="PTHR43708">
    <property type="entry name" value="CONSERVED EXPRESSED OXIDOREDUCTASE (EUROFUNG)"/>
    <property type="match status" value="1"/>
</dbReference>
<dbReference type="OrthoDB" id="6417021at2759"/>
<keyword evidence="6" id="KW-1185">Reference proteome</keyword>
<evidence type="ECO:0000313" key="6">
    <source>
        <dbReference type="Proteomes" id="UP001055219"/>
    </source>
</evidence>
<dbReference type="InterPro" id="IPR055170">
    <property type="entry name" value="GFO_IDH_MocA-like_dom"/>
</dbReference>
<organism evidence="5 6">
    <name type="scientific">Emericellopsis cladophorae</name>
    <dbReference type="NCBI Taxonomy" id="2686198"/>
    <lineage>
        <taxon>Eukaryota</taxon>
        <taxon>Fungi</taxon>
        <taxon>Dikarya</taxon>
        <taxon>Ascomycota</taxon>
        <taxon>Pezizomycotina</taxon>
        <taxon>Sordariomycetes</taxon>
        <taxon>Hypocreomycetidae</taxon>
        <taxon>Hypocreales</taxon>
        <taxon>Bionectriaceae</taxon>
        <taxon>Emericellopsis</taxon>
    </lineage>
</organism>
<dbReference type="InterPro" id="IPR000683">
    <property type="entry name" value="Gfo/Idh/MocA-like_OxRdtase_N"/>
</dbReference>
<comment type="caution">
    <text evidence="5">The sequence shown here is derived from an EMBL/GenBank/DDBJ whole genome shotgun (WGS) entry which is preliminary data.</text>
</comment>
<keyword evidence="2" id="KW-0560">Oxidoreductase</keyword>
<evidence type="ECO:0008006" key="7">
    <source>
        <dbReference type="Google" id="ProtNLM"/>
    </source>
</evidence>
<evidence type="ECO:0000259" key="3">
    <source>
        <dbReference type="Pfam" id="PF01408"/>
    </source>
</evidence>
<proteinExistence type="inferred from homology"/>